<dbReference type="InterPro" id="IPR019137">
    <property type="entry name" value="Nck-associated_protein-1"/>
</dbReference>
<dbReference type="PANTHER" id="PTHR12093">
    <property type="entry name" value="NCK-ASSOCIATED PROTEIN 1"/>
    <property type="match status" value="1"/>
</dbReference>
<dbReference type="OrthoDB" id="548214at2759"/>
<evidence type="ECO:0000313" key="2">
    <source>
        <dbReference type="EMBL" id="VDI73346.1"/>
    </source>
</evidence>
<organism evidence="2 3">
    <name type="scientific">Mytilus galloprovincialis</name>
    <name type="common">Mediterranean mussel</name>
    <dbReference type="NCBI Taxonomy" id="29158"/>
    <lineage>
        <taxon>Eukaryota</taxon>
        <taxon>Metazoa</taxon>
        <taxon>Spiralia</taxon>
        <taxon>Lophotrochozoa</taxon>
        <taxon>Mollusca</taxon>
        <taxon>Bivalvia</taxon>
        <taxon>Autobranchia</taxon>
        <taxon>Pteriomorphia</taxon>
        <taxon>Mytilida</taxon>
        <taxon>Mytiloidea</taxon>
        <taxon>Mytilidae</taxon>
        <taxon>Mytilinae</taxon>
        <taxon>Mytilus</taxon>
    </lineage>
</organism>
<dbReference type="GO" id="GO:0030031">
    <property type="term" value="P:cell projection assembly"/>
    <property type="evidence" value="ECO:0007669"/>
    <property type="project" value="TreeGrafter"/>
</dbReference>
<sequence>LQSKNQILMDNIYNVKPLKNMLGNPENKPSFLSEKSLEAVFKHLAKKFPNIDSKSSTLSPIQNIKADVVKSLSLYYYTFVDIMDLKDHVTDLLTTIDACQVHLDIALNYDLTKQYLDLMTTYVSIMVLVSKVDDRRLVLSLFNVAHEFLHGAGDTSFPRLGQMVQDYDHPMKKMSEEFVPHSRVLIPAIMSLHVIYPKRNLTAELMRSTQMLSLLAEPAKIMNSPITDMVQCEYLSQDVMEKWIIFGLMLCYQYLQEAKAWDLWKQVLQSGYIVQLCRDEVLHIHGFIVSFFETIKGHNMKKKIDDVREFQHSALQTSPGIHKERRKFLRSALRELTQIYADQPGLLGPKALYVWQGLSVTRDEIHWLLRHFDNPPSKRHNIKLSQEDFVDRQLPELLFYMEELRGLVKKYNQVLQRYFVQYLSGYDSVLLNQLIQNLAVCPEDESIILSSLYNTVASLTVKQVEENVLFDFRGIRLDWFRLQAYTSVGKAALILKDHIDIAKHMNTICFHTKMVDYLDQMLVETSDLSIYCFYTQIYEHQFKQCMEFPAQHRFSIVFPMICAHFMNATHELCPEERHSIGTTSVQYTHWFLKEMSDEVNQVITAICEEQCMLSDKLLPKHSADTIIQTAQKKRPQDKKKKTVAEPIKPGQESARKNREVFTRMDKLHMALTELCYAINYCNVIQVWEHGFVPREFFLQHLETRFNKALVGMMMYNPDTSEIAKPSELLNSVKSVMNVLQGLENYVNIDIARIFNSVLPQQTQHIDSFTGEKTITANYTNWYLEVLLRRVTVNAGQNPVIFSPNHKAFVSIQTDGNQFFAAEEYADLTELRALAELIGPYGMKYMGERLMNHVASQVDELKKLVVGNKEVLQKLRTNYDKPEVMRDLYRQLTNTKNTSSEFSSLVQNVDSVLLRMTIIGVLLSFRQLAQEALIDVLEDRIPFLMASVKDLQHFVPSTKDLKHSSMKQQVVNEMSSASGLSCDIDPTLINALRQQKSERRENEYEVACLLMVFVAVAIPKLARQDSSVYKASLEGNVNNCHCLALAVNQLAGALFSIHGPGDVHDRLQEFLALASSSLLRLGQENDKEAVKNRESVYILLDKIVTESPFLTMDLLESCFPYALLRNAYHSVYKASAADV</sequence>
<dbReference type="GO" id="GO:0031209">
    <property type="term" value="C:SCAR complex"/>
    <property type="evidence" value="ECO:0007669"/>
    <property type="project" value="TreeGrafter"/>
</dbReference>
<dbReference type="AlphaFoldDB" id="A0A8B6H305"/>
<dbReference type="Pfam" id="PF09735">
    <property type="entry name" value="Nckap1"/>
    <property type="match status" value="1"/>
</dbReference>
<protein>
    <submittedName>
        <fullName evidence="2">NCK-associated protein 1</fullName>
    </submittedName>
</protein>
<dbReference type="GO" id="GO:0016477">
    <property type="term" value="P:cell migration"/>
    <property type="evidence" value="ECO:0007669"/>
    <property type="project" value="TreeGrafter"/>
</dbReference>
<comment type="caution">
    <text evidence="2">The sequence shown here is derived from an EMBL/GenBank/DDBJ whole genome shotgun (WGS) entry which is preliminary data.</text>
</comment>
<dbReference type="PANTHER" id="PTHR12093:SF10">
    <property type="entry name" value="MEMBRANE-ASSOCIATED PROTEIN HEM"/>
    <property type="match status" value="1"/>
</dbReference>
<dbReference type="GO" id="GO:0048812">
    <property type="term" value="P:neuron projection morphogenesis"/>
    <property type="evidence" value="ECO:0007669"/>
    <property type="project" value="TreeGrafter"/>
</dbReference>
<dbReference type="GO" id="GO:0030866">
    <property type="term" value="P:cortical actin cytoskeleton organization"/>
    <property type="evidence" value="ECO:0007669"/>
    <property type="project" value="TreeGrafter"/>
</dbReference>
<accession>A0A8B6H305</accession>
<dbReference type="Proteomes" id="UP000596742">
    <property type="component" value="Unassembled WGS sequence"/>
</dbReference>
<name>A0A8B6H305_MYTGA</name>
<reference evidence="2" key="1">
    <citation type="submission" date="2018-11" db="EMBL/GenBank/DDBJ databases">
        <authorList>
            <person name="Alioto T."/>
            <person name="Alioto T."/>
        </authorList>
    </citation>
    <scope>NUCLEOTIDE SEQUENCE</scope>
</reference>
<dbReference type="EMBL" id="UYJE01009415">
    <property type="protein sequence ID" value="VDI73346.1"/>
    <property type="molecule type" value="Genomic_DNA"/>
</dbReference>
<gene>
    <name evidence="2" type="ORF">MGAL_10B018105</name>
</gene>
<evidence type="ECO:0000313" key="3">
    <source>
        <dbReference type="Proteomes" id="UP000596742"/>
    </source>
</evidence>
<feature type="non-terminal residue" evidence="2">
    <location>
        <position position="1"/>
    </location>
</feature>
<evidence type="ECO:0000256" key="1">
    <source>
        <dbReference type="ARBA" id="ARBA00037947"/>
    </source>
</evidence>
<comment type="similarity">
    <text evidence="1">Belongs to the HEM-1/HEM-2 family.</text>
</comment>
<proteinExistence type="inferred from homology"/>
<keyword evidence="3" id="KW-1185">Reference proteome</keyword>